<feature type="domain" description="DUF4097" evidence="1">
    <location>
        <begin position="46"/>
        <end position="228"/>
    </location>
</feature>
<accession>A0A3Q9ICE3</accession>
<dbReference type="AlphaFoldDB" id="A0A3Q9ICE3"/>
<name>A0A3Q9ICE3_9BACL</name>
<proteinExistence type="predicted"/>
<dbReference type="Pfam" id="PF13349">
    <property type="entry name" value="DUF4097"/>
    <property type="match status" value="1"/>
</dbReference>
<dbReference type="OrthoDB" id="2359834at2"/>
<dbReference type="PANTHER" id="PTHR34094:SF1">
    <property type="entry name" value="PROTEIN FAM185A"/>
    <property type="match status" value="1"/>
</dbReference>
<organism evidence="2 3">
    <name type="scientific">Paenibacillus lutimineralis</name>
    <dbReference type="NCBI Taxonomy" id="2707005"/>
    <lineage>
        <taxon>Bacteria</taxon>
        <taxon>Bacillati</taxon>
        <taxon>Bacillota</taxon>
        <taxon>Bacilli</taxon>
        <taxon>Bacillales</taxon>
        <taxon>Paenibacillaceae</taxon>
        <taxon>Paenibacillus</taxon>
    </lineage>
</organism>
<dbReference type="PANTHER" id="PTHR34094">
    <property type="match status" value="1"/>
</dbReference>
<reference evidence="3" key="1">
    <citation type="submission" date="2018-12" db="EMBL/GenBank/DDBJ databases">
        <title>Complete genome sequence of Paenibacillus sp. MBLB1234.</title>
        <authorList>
            <person name="Nam Y.-D."/>
            <person name="Kang J."/>
            <person name="Chung W.-H."/>
            <person name="Park Y.S."/>
        </authorList>
    </citation>
    <scope>NUCLEOTIDE SEQUENCE [LARGE SCALE GENOMIC DNA]</scope>
    <source>
        <strain evidence="3">MBLB1234</strain>
    </source>
</reference>
<evidence type="ECO:0000313" key="3">
    <source>
        <dbReference type="Proteomes" id="UP000270678"/>
    </source>
</evidence>
<dbReference type="InterPro" id="IPR025164">
    <property type="entry name" value="Toastrack_DUF4097"/>
</dbReference>
<protein>
    <recommendedName>
        <fullName evidence="1">DUF4097 domain-containing protein</fullName>
    </recommendedName>
</protein>
<keyword evidence="3" id="KW-1185">Reference proteome</keyword>
<sequence length="316" mass="34393">MRNGKRWSFLAIALIIIGFAGMAYQGFEFGDDLPSYNQKLTFAELNSLSINSDYDVDVTFIKSPDGTDYVEVRGNMEEETIDKLKNADTSTKDFTLDLKRKFRWSFMQINFQSNNQHITVALANPTRLEQFAVKLGSNNGSFSELNAGNVTINGTSGNIKANSVNTNHFTIHSTSGNITTTDIKADTEIKLTSGTIKVTNLDGAATLQTTSGNIKAENVKGTADVSLKSGDINFNNFTGDGKFNNVSGNITLKNQRSDSLDISLQSGNVRLSADPGFKGIYDLRTTSGNIKSPESPGQTQDLIKVRATSGNIRIQD</sequence>
<dbReference type="KEGG" id="plut:EI981_26865"/>
<dbReference type="Proteomes" id="UP000270678">
    <property type="component" value="Chromosome"/>
</dbReference>
<gene>
    <name evidence="2" type="ORF">EI981_26865</name>
</gene>
<evidence type="ECO:0000259" key="1">
    <source>
        <dbReference type="Pfam" id="PF13349"/>
    </source>
</evidence>
<evidence type="ECO:0000313" key="2">
    <source>
        <dbReference type="EMBL" id="AZS17698.1"/>
    </source>
</evidence>
<dbReference type="RefSeq" id="WP_127003483.1">
    <property type="nucleotide sequence ID" value="NZ_CP034346.1"/>
</dbReference>
<dbReference type="EMBL" id="CP034346">
    <property type="protein sequence ID" value="AZS17698.1"/>
    <property type="molecule type" value="Genomic_DNA"/>
</dbReference>